<comment type="subcellular location">
    <subcellularLocation>
        <location evidence="5">Cell inner membrane</location>
        <topology evidence="5">Multi-pass membrane protein</topology>
    </subcellularLocation>
</comment>
<name>A0A923ICH3_9BURK</name>
<dbReference type="PANTHER" id="PTHR36917">
    <property type="entry name" value="INTRACELLULAR SEPTATION PROTEIN A-RELATED"/>
    <property type="match status" value="1"/>
</dbReference>
<evidence type="ECO:0000256" key="4">
    <source>
        <dbReference type="ARBA" id="ARBA00023136"/>
    </source>
</evidence>
<feature type="transmembrane region" description="Helical" evidence="5">
    <location>
        <begin position="78"/>
        <end position="97"/>
    </location>
</feature>
<keyword evidence="3 5" id="KW-1133">Transmembrane helix</keyword>
<comment type="similarity">
    <text evidence="5">Belongs to the YciB family.</text>
</comment>
<comment type="caution">
    <text evidence="6">The sequence shown here is derived from an EMBL/GenBank/DDBJ whole genome shotgun (WGS) entry which is preliminary data.</text>
</comment>
<accession>A0A923ICH3</accession>
<proteinExistence type="inferred from homology"/>
<evidence type="ECO:0000256" key="5">
    <source>
        <dbReference type="HAMAP-Rule" id="MF_00189"/>
    </source>
</evidence>
<dbReference type="Pfam" id="PF04279">
    <property type="entry name" value="IspA"/>
    <property type="match status" value="1"/>
</dbReference>
<dbReference type="NCBIfam" id="NF001325">
    <property type="entry name" value="PRK00259.1-3"/>
    <property type="match status" value="1"/>
</dbReference>
<dbReference type="GO" id="GO:0005886">
    <property type="term" value="C:plasma membrane"/>
    <property type="evidence" value="ECO:0007669"/>
    <property type="project" value="UniProtKB-SubCell"/>
</dbReference>
<gene>
    <name evidence="5" type="primary">yciB</name>
    <name evidence="6" type="ORF">H8K47_16160</name>
</gene>
<feature type="transmembrane region" description="Helical" evidence="5">
    <location>
        <begin position="109"/>
        <end position="125"/>
    </location>
</feature>
<dbReference type="AlphaFoldDB" id="A0A923ICH3"/>
<dbReference type="RefSeq" id="WP_186882426.1">
    <property type="nucleotide sequence ID" value="NZ_JACOGG010000023.1"/>
</dbReference>
<reference evidence="6" key="1">
    <citation type="submission" date="2020-08" db="EMBL/GenBank/DDBJ databases">
        <title>Novel species isolated from subtropical streams in China.</title>
        <authorList>
            <person name="Lu H."/>
        </authorList>
    </citation>
    <scope>NUCLEOTIDE SEQUENCE</scope>
    <source>
        <strain evidence="6">CY7W</strain>
    </source>
</reference>
<evidence type="ECO:0000313" key="6">
    <source>
        <dbReference type="EMBL" id="MBC3936900.1"/>
    </source>
</evidence>
<protein>
    <recommendedName>
        <fullName evidence="5">Inner membrane-spanning protein YciB</fullName>
    </recommendedName>
</protein>
<sequence>MKFLFDVFPVLLFFIAFKWGESNPAMAQEWVQHFLSGFIADGKAPAEVAAVIFATAITLLASILQISYLLLKRVKVDAMLWVSFITIMVFGGATIYFHSETFIKLKPTVLYWCYGGALLLSQFMFKKNLIKAAMSAQVQLPETVWRKLGLVWIAYFTLMGLANLFVAQQFSTSTWATFKLVSLVGIMPAFIIGQSLFLSKYIEDTEA</sequence>
<organism evidence="6 7">
    <name type="scientific">Undibacterium rugosum</name>
    <dbReference type="NCBI Taxonomy" id="2762291"/>
    <lineage>
        <taxon>Bacteria</taxon>
        <taxon>Pseudomonadati</taxon>
        <taxon>Pseudomonadota</taxon>
        <taxon>Betaproteobacteria</taxon>
        <taxon>Burkholderiales</taxon>
        <taxon>Oxalobacteraceae</taxon>
        <taxon>Undibacterium</taxon>
    </lineage>
</organism>
<dbReference type="EMBL" id="JACOGG010000023">
    <property type="protein sequence ID" value="MBC3936900.1"/>
    <property type="molecule type" value="Genomic_DNA"/>
</dbReference>
<keyword evidence="7" id="KW-1185">Reference proteome</keyword>
<evidence type="ECO:0000256" key="3">
    <source>
        <dbReference type="ARBA" id="ARBA00022989"/>
    </source>
</evidence>
<feature type="transmembrane region" description="Helical" evidence="5">
    <location>
        <begin position="145"/>
        <end position="166"/>
    </location>
</feature>
<dbReference type="PANTHER" id="PTHR36917:SF1">
    <property type="entry name" value="INNER MEMBRANE-SPANNING PROTEIN YCIB"/>
    <property type="match status" value="1"/>
</dbReference>
<dbReference type="HAMAP" id="MF_00189">
    <property type="entry name" value="YciB"/>
    <property type="match status" value="1"/>
</dbReference>
<evidence type="ECO:0000256" key="2">
    <source>
        <dbReference type="ARBA" id="ARBA00022692"/>
    </source>
</evidence>
<evidence type="ECO:0000256" key="1">
    <source>
        <dbReference type="ARBA" id="ARBA00022475"/>
    </source>
</evidence>
<dbReference type="Proteomes" id="UP000612361">
    <property type="component" value="Unassembled WGS sequence"/>
</dbReference>
<dbReference type="InterPro" id="IPR006008">
    <property type="entry name" value="YciB"/>
</dbReference>
<keyword evidence="5" id="KW-0997">Cell inner membrane</keyword>
<feature type="transmembrane region" description="Helical" evidence="5">
    <location>
        <begin position="51"/>
        <end position="71"/>
    </location>
</feature>
<evidence type="ECO:0000313" key="7">
    <source>
        <dbReference type="Proteomes" id="UP000612361"/>
    </source>
</evidence>
<feature type="transmembrane region" description="Helical" evidence="5">
    <location>
        <begin position="178"/>
        <end position="198"/>
    </location>
</feature>
<comment type="function">
    <text evidence="5">Plays a role in cell envelope biogenesis, maintenance of cell envelope integrity and membrane homeostasis.</text>
</comment>
<keyword evidence="4 5" id="KW-0472">Membrane</keyword>
<keyword evidence="2 5" id="KW-0812">Transmembrane</keyword>
<keyword evidence="1 5" id="KW-1003">Cell membrane</keyword>